<dbReference type="PROSITE" id="PS50042">
    <property type="entry name" value="CNMP_BINDING_3"/>
    <property type="match status" value="1"/>
</dbReference>
<evidence type="ECO:0000256" key="2">
    <source>
        <dbReference type="ARBA" id="ARBA00023125"/>
    </source>
</evidence>
<dbReference type="InterPro" id="IPR000595">
    <property type="entry name" value="cNMP-bd_dom"/>
</dbReference>
<sequence length="277" mass="31158">MFDATEELSLHSLRGQARPYPLASRGARASHLIAAENRIRNGLLEALPAEIIDELMPYMERVTLKRRQVLHERNLPVAYAYFIERGLASLMARVEDQCMLEVATLGQQDFVGLPIVLGTTRTPHRCVVQVSGEAWRITADDLQALLNRIPALRQLLLSYVQATGVQSAQLVVCNSRHSLRHRLARWLLFAHDRVEGNEIALTHQFLGRALGVRRAGVTTAMGRLEEAGMIHRGRGRIMILDRARLEGETCDCYRAIRSEYNRITCDSVSEPALRLAC</sequence>
<dbReference type="PANTHER" id="PTHR24567:SF74">
    <property type="entry name" value="HTH-TYPE TRANSCRIPTIONAL REGULATOR ARCR"/>
    <property type="match status" value="1"/>
</dbReference>
<reference evidence="6 7" key="1">
    <citation type="submission" date="2024-09" db="EMBL/GenBank/DDBJ databases">
        <title>Nodulacao em especies de Leguminosae Basais da Amazonia e Caracterizacao dos Rizobios e Bacterias Associadas aos Nodulos.</title>
        <authorList>
            <person name="Jambeiro I.C.A."/>
            <person name="Lopes I.S."/>
            <person name="Aguiar E.R.G.R."/>
            <person name="Santos A.F.J."/>
            <person name="Dos Santos J.M.F."/>
            <person name="Gross E."/>
        </authorList>
    </citation>
    <scope>NUCLEOTIDE SEQUENCE [LARGE SCALE GENOMIC DNA]</scope>
    <source>
        <strain evidence="6 7">BRUESC1165</strain>
    </source>
</reference>
<dbReference type="SUPFAM" id="SSF46785">
    <property type="entry name" value="Winged helix' DNA-binding domain"/>
    <property type="match status" value="1"/>
</dbReference>
<accession>A0ABV6YC13</accession>
<dbReference type="InterPro" id="IPR014710">
    <property type="entry name" value="RmlC-like_jellyroll"/>
</dbReference>
<keyword evidence="2" id="KW-0238">DNA-binding</keyword>
<keyword evidence="7" id="KW-1185">Reference proteome</keyword>
<evidence type="ECO:0000259" key="4">
    <source>
        <dbReference type="PROSITE" id="PS50042"/>
    </source>
</evidence>
<dbReference type="Gene3D" id="1.10.10.10">
    <property type="entry name" value="Winged helix-like DNA-binding domain superfamily/Winged helix DNA-binding domain"/>
    <property type="match status" value="1"/>
</dbReference>
<feature type="domain" description="Cyclic nucleotide-binding" evidence="4">
    <location>
        <begin position="43"/>
        <end position="163"/>
    </location>
</feature>
<gene>
    <name evidence="6" type="ORF">ACETIH_17965</name>
</gene>
<proteinExistence type="predicted"/>
<dbReference type="PROSITE" id="PS51063">
    <property type="entry name" value="HTH_CRP_2"/>
    <property type="match status" value="1"/>
</dbReference>
<dbReference type="InterPro" id="IPR012318">
    <property type="entry name" value="HTH_CRP"/>
</dbReference>
<dbReference type="PANTHER" id="PTHR24567">
    <property type="entry name" value="CRP FAMILY TRANSCRIPTIONAL REGULATORY PROTEIN"/>
    <property type="match status" value="1"/>
</dbReference>
<dbReference type="SMART" id="SM00100">
    <property type="entry name" value="cNMP"/>
    <property type="match status" value="1"/>
</dbReference>
<dbReference type="InterPro" id="IPR036390">
    <property type="entry name" value="WH_DNA-bd_sf"/>
</dbReference>
<dbReference type="EMBL" id="JBHOMY010000057">
    <property type="protein sequence ID" value="MFC1458552.1"/>
    <property type="molecule type" value="Genomic_DNA"/>
</dbReference>
<evidence type="ECO:0000256" key="3">
    <source>
        <dbReference type="ARBA" id="ARBA00023163"/>
    </source>
</evidence>
<protein>
    <submittedName>
        <fullName evidence="6">Crp/Fnr family transcriptional regulator</fullName>
    </submittedName>
</protein>
<dbReference type="Proteomes" id="UP001593940">
    <property type="component" value="Unassembled WGS sequence"/>
</dbReference>
<comment type="caution">
    <text evidence="6">The sequence shown here is derived from an EMBL/GenBank/DDBJ whole genome shotgun (WGS) entry which is preliminary data.</text>
</comment>
<dbReference type="SUPFAM" id="SSF51206">
    <property type="entry name" value="cAMP-binding domain-like"/>
    <property type="match status" value="1"/>
</dbReference>
<organism evidence="6 7">
    <name type="scientific">Microvirga arabica</name>
    <dbReference type="NCBI Taxonomy" id="1128671"/>
    <lineage>
        <taxon>Bacteria</taxon>
        <taxon>Pseudomonadati</taxon>
        <taxon>Pseudomonadota</taxon>
        <taxon>Alphaproteobacteria</taxon>
        <taxon>Hyphomicrobiales</taxon>
        <taxon>Methylobacteriaceae</taxon>
        <taxon>Microvirga</taxon>
    </lineage>
</organism>
<evidence type="ECO:0000313" key="7">
    <source>
        <dbReference type="Proteomes" id="UP001593940"/>
    </source>
</evidence>
<dbReference type="SMART" id="SM00419">
    <property type="entry name" value="HTH_CRP"/>
    <property type="match status" value="1"/>
</dbReference>
<evidence type="ECO:0000256" key="1">
    <source>
        <dbReference type="ARBA" id="ARBA00023015"/>
    </source>
</evidence>
<dbReference type="Gene3D" id="2.60.120.10">
    <property type="entry name" value="Jelly Rolls"/>
    <property type="match status" value="1"/>
</dbReference>
<evidence type="ECO:0000313" key="6">
    <source>
        <dbReference type="EMBL" id="MFC1458552.1"/>
    </source>
</evidence>
<dbReference type="CDD" id="cd00038">
    <property type="entry name" value="CAP_ED"/>
    <property type="match status" value="1"/>
</dbReference>
<keyword evidence="1" id="KW-0805">Transcription regulation</keyword>
<keyword evidence="3" id="KW-0804">Transcription</keyword>
<evidence type="ECO:0000259" key="5">
    <source>
        <dbReference type="PROSITE" id="PS51063"/>
    </source>
</evidence>
<dbReference type="InterPro" id="IPR050397">
    <property type="entry name" value="Env_Response_Regulators"/>
</dbReference>
<name>A0ABV6YC13_9HYPH</name>
<dbReference type="InterPro" id="IPR036388">
    <property type="entry name" value="WH-like_DNA-bd_sf"/>
</dbReference>
<dbReference type="RefSeq" id="WP_377030468.1">
    <property type="nucleotide sequence ID" value="NZ_JBHOMY010000057.1"/>
</dbReference>
<dbReference type="Pfam" id="PF13545">
    <property type="entry name" value="HTH_Crp_2"/>
    <property type="match status" value="1"/>
</dbReference>
<dbReference type="Pfam" id="PF00027">
    <property type="entry name" value="cNMP_binding"/>
    <property type="match status" value="1"/>
</dbReference>
<dbReference type="InterPro" id="IPR018490">
    <property type="entry name" value="cNMP-bd_dom_sf"/>
</dbReference>
<feature type="domain" description="HTH crp-type" evidence="5">
    <location>
        <begin position="177"/>
        <end position="243"/>
    </location>
</feature>